<organism evidence="1 2">
    <name type="scientific">Treponema parvum</name>
    <dbReference type="NCBI Taxonomy" id="138851"/>
    <lineage>
        <taxon>Bacteria</taxon>
        <taxon>Pseudomonadati</taxon>
        <taxon>Spirochaetota</taxon>
        <taxon>Spirochaetia</taxon>
        <taxon>Spirochaetales</taxon>
        <taxon>Treponemataceae</taxon>
        <taxon>Treponema</taxon>
    </lineage>
</organism>
<dbReference type="Gene3D" id="1.20.120.490">
    <property type="entry name" value="Hypothetical protein TM1646-like domain"/>
    <property type="match status" value="1"/>
</dbReference>
<dbReference type="Pfam" id="PF03885">
    <property type="entry name" value="DUF327"/>
    <property type="match status" value="1"/>
</dbReference>
<accession>A0A975EYU7</accession>
<protein>
    <submittedName>
        <fullName evidence="1">YaaR family protein</fullName>
    </submittedName>
</protein>
<reference evidence="1" key="2">
    <citation type="journal article" date="2021" name="Microbiol. Resour. Announc.">
        <title>Complete Genome Sequences of Three Human Oral Treponema parvum Isolates.</title>
        <authorList>
            <person name="Zeng H."/>
            <person name="Watt R.M."/>
        </authorList>
    </citation>
    <scope>NUCLEOTIDE SEQUENCE</scope>
    <source>
        <strain evidence="1">ATCC 700773</strain>
    </source>
</reference>
<dbReference type="AlphaFoldDB" id="A0A975EYU7"/>
<reference evidence="1" key="1">
    <citation type="submission" date="2020-05" db="EMBL/GenBank/DDBJ databases">
        <authorList>
            <person name="Zeng H."/>
            <person name="Chan Y.K."/>
            <person name="Watt R.M."/>
        </authorList>
    </citation>
    <scope>NUCLEOTIDE SEQUENCE</scope>
    <source>
        <strain evidence="1">ATCC 700773</strain>
    </source>
</reference>
<dbReference type="SUPFAM" id="SSF158397">
    <property type="entry name" value="TM1646-like"/>
    <property type="match status" value="1"/>
</dbReference>
<name>A0A975EYU7_9SPIR</name>
<sequence>MNPIESVNNPSLYFNAAQQAAAEAKRKEKTASTARPAFAKILSQNTDEKKFNLEAEGLPPEIAGLSQEEAVVFLKDAVDSAGDEFAERMTADSFSKYRTAIKQFMNFIVKQNFDVIKHPRAGFNRKGKKRDPAVQVQLINRKLDTLASDLLYNHMDKLKILAKIGEINGLLVDMWAV</sequence>
<dbReference type="RefSeq" id="WP_210117708.1">
    <property type="nucleotide sequence ID" value="NZ_CP054257.1"/>
</dbReference>
<proteinExistence type="predicted"/>
<gene>
    <name evidence="1" type="ORF">HRI96_01120</name>
</gene>
<dbReference type="InterPro" id="IPR005585">
    <property type="entry name" value="DUF327"/>
</dbReference>
<evidence type="ECO:0000313" key="1">
    <source>
        <dbReference type="EMBL" id="QTQ10914.1"/>
    </source>
</evidence>
<dbReference type="InterPro" id="IPR024042">
    <property type="entry name" value="TM1646-like_dom_sf"/>
</dbReference>
<dbReference type="EMBL" id="CP054257">
    <property type="protein sequence ID" value="QTQ10914.1"/>
    <property type="molecule type" value="Genomic_DNA"/>
</dbReference>
<dbReference type="Proteomes" id="UP000671995">
    <property type="component" value="Chromosome"/>
</dbReference>
<evidence type="ECO:0000313" key="2">
    <source>
        <dbReference type="Proteomes" id="UP000671995"/>
    </source>
</evidence>